<evidence type="ECO:0000313" key="2">
    <source>
        <dbReference type="EMBL" id="KAG7527581.1"/>
    </source>
</evidence>
<reference evidence="2" key="1">
    <citation type="submission" date="2020-04" db="EMBL/GenBank/DDBJ databases">
        <title>Analysis of mating type loci in Filobasidium floriforme.</title>
        <authorList>
            <person name="Nowrousian M."/>
        </authorList>
    </citation>
    <scope>NUCLEOTIDE SEQUENCE</scope>
    <source>
        <strain evidence="2">CBS 6242</strain>
    </source>
</reference>
<dbReference type="Proteomes" id="UP000812966">
    <property type="component" value="Unassembled WGS sequence"/>
</dbReference>
<evidence type="ECO:0000313" key="3">
    <source>
        <dbReference type="Proteomes" id="UP000812966"/>
    </source>
</evidence>
<name>A0A8K0JJU9_9TREE</name>
<sequence length="399" mass="44650">MPSVPFIHLNGSNKKGISQAATSFRSGSEEGDGFEVLKDTADGNIDEAPKSRRRLGSLQNWNPFAKKHKGQDEEHHLPAPFPADEPEKRLRLEHEQSEREPKAKPKGTEVPPQKIRRTWSFSPLQLWKDEQDQDLKENRDTSHRQSPPLTAQGDFVKVTKKPRLRGSTSSPFLNSSSQDPLSRLRAPPPLPPRDPPRLPPRGPPRLPPRLPTQDPPRLPPRDPPPPLQQDLSPVAPEPPHPFGSLMGKLNASLEEALLAASLREQEAFLDAPEPRREFEVGEIVRPQELEFGPRRDLDLDSGMYQAERQAVVARPRETRVRLEPYLREGLPCEDFEPLPPIDPGSDSLFLMGRSAGEDSLEAVPYDKDAEYQLPPIDLGDDQPLFPVDSFFANKAGGLV</sequence>
<protein>
    <submittedName>
        <fullName evidence="2">Uncharacterized protein</fullName>
    </submittedName>
</protein>
<accession>A0A8K0JJU9</accession>
<feature type="region of interest" description="Disordered" evidence="1">
    <location>
        <begin position="1"/>
        <end position="247"/>
    </location>
</feature>
<comment type="caution">
    <text evidence="2">The sequence shown here is derived from an EMBL/GenBank/DDBJ whole genome shotgun (WGS) entry which is preliminary data.</text>
</comment>
<feature type="compositionally biased region" description="Basic and acidic residues" evidence="1">
    <location>
        <begin position="127"/>
        <end position="143"/>
    </location>
</feature>
<keyword evidence="3" id="KW-1185">Reference proteome</keyword>
<feature type="compositionally biased region" description="Pro residues" evidence="1">
    <location>
        <begin position="186"/>
        <end position="227"/>
    </location>
</feature>
<feature type="compositionally biased region" description="Polar residues" evidence="1">
    <location>
        <begin position="166"/>
        <end position="178"/>
    </location>
</feature>
<proteinExistence type="predicted"/>
<feature type="compositionally biased region" description="Basic and acidic residues" evidence="1">
    <location>
        <begin position="85"/>
        <end position="107"/>
    </location>
</feature>
<gene>
    <name evidence="2" type="ORF">FFLO_06787</name>
</gene>
<dbReference type="AlphaFoldDB" id="A0A8K0JJU9"/>
<dbReference type="EMBL" id="JABELV010000261">
    <property type="protein sequence ID" value="KAG7527581.1"/>
    <property type="molecule type" value="Genomic_DNA"/>
</dbReference>
<feature type="compositionally biased region" description="Polar residues" evidence="1">
    <location>
        <begin position="10"/>
        <end position="26"/>
    </location>
</feature>
<evidence type="ECO:0000256" key="1">
    <source>
        <dbReference type="SAM" id="MobiDB-lite"/>
    </source>
</evidence>
<organism evidence="2 3">
    <name type="scientific">Filobasidium floriforme</name>
    <dbReference type="NCBI Taxonomy" id="5210"/>
    <lineage>
        <taxon>Eukaryota</taxon>
        <taxon>Fungi</taxon>
        <taxon>Dikarya</taxon>
        <taxon>Basidiomycota</taxon>
        <taxon>Agaricomycotina</taxon>
        <taxon>Tremellomycetes</taxon>
        <taxon>Filobasidiales</taxon>
        <taxon>Filobasidiaceae</taxon>
        <taxon>Filobasidium</taxon>
    </lineage>
</organism>